<comment type="caution">
    <text evidence="1">The sequence shown here is derived from an EMBL/GenBank/DDBJ whole genome shotgun (WGS) entry which is preliminary data.</text>
</comment>
<name>A0A2P6SD45_ROSCH</name>
<accession>A0A2P6SD45</accession>
<dbReference type="Gramene" id="PRQ56601">
    <property type="protein sequence ID" value="PRQ56601"/>
    <property type="gene ID" value="RchiOBHm_Chr1g0339061"/>
</dbReference>
<evidence type="ECO:0000313" key="1">
    <source>
        <dbReference type="EMBL" id="PRQ56601.1"/>
    </source>
</evidence>
<evidence type="ECO:0000313" key="2">
    <source>
        <dbReference type="Proteomes" id="UP000238479"/>
    </source>
</evidence>
<dbReference type="EMBL" id="PDCK01000039">
    <property type="protein sequence ID" value="PRQ56601.1"/>
    <property type="molecule type" value="Genomic_DNA"/>
</dbReference>
<sequence length="50" mass="6143">MKNPIVHIEGGEIWTENKEKRKFIEKYTDRKLLQLVDYKNRPTPRCFTFM</sequence>
<dbReference type="AlphaFoldDB" id="A0A2P6SD45"/>
<keyword evidence="2" id="KW-1185">Reference proteome</keyword>
<organism evidence="1 2">
    <name type="scientific">Rosa chinensis</name>
    <name type="common">China rose</name>
    <dbReference type="NCBI Taxonomy" id="74649"/>
    <lineage>
        <taxon>Eukaryota</taxon>
        <taxon>Viridiplantae</taxon>
        <taxon>Streptophyta</taxon>
        <taxon>Embryophyta</taxon>
        <taxon>Tracheophyta</taxon>
        <taxon>Spermatophyta</taxon>
        <taxon>Magnoliopsida</taxon>
        <taxon>eudicotyledons</taxon>
        <taxon>Gunneridae</taxon>
        <taxon>Pentapetalae</taxon>
        <taxon>rosids</taxon>
        <taxon>fabids</taxon>
        <taxon>Rosales</taxon>
        <taxon>Rosaceae</taxon>
        <taxon>Rosoideae</taxon>
        <taxon>Rosoideae incertae sedis</taxon>
        <taxon>Rosa</taxon>
    </lineage>
</organism>
<gene>
    <name evidence="1" type="ORF">RchiOBHm_Chr1g0339061</name>
</gene>
<proteinExistence type="predicted"/>
<protein>
    <submittedName>
        <fullName evidence="1">Uncharacterized protein</fullName>
    </submittedName>
</protein>
<reference evidence="1 2" key="1">
    <citation type="journal article" date="2018" name="Nat. Genet.">
        <title>The Rosa genome provides new insights in the design of modern roses.</title>
        <authorList>
            <person name="Bendahmane M."/>
        </authorList>
    </citation>
    <scope>NUCLEOTIDE SEQUENCE [LARGE SCALE GENOMIC DNA]</scope>
    <source>
        <strain evidence="2">cv. Old Blush</strain>
    </source>
</reference>
<dbReference type="Proteomes" id="UP000238479">
    <property type="component" value="Chromosome 1"/>
</dbReference>